<feature type="compositionally biased region" description="Polar residues" evidence="1">
    <location>
        <begin position="15"/>
        <end position="39"/>
    </location>
</feature>
<feature type="region of interest" description="Disordered" evidence="1">
    <location>
        <begin position="1"/>
        <end position="69"/>
    </location>
</feature>
<dbReference type="AlphaFoldDB" id="A0AAE0N2S8"/>
<evidence type="ECO:0000256" key="2">
    <source>
        <dbReference type="SAM" id="Phobius"/>
    </source>
</evidence>
<organism evidence="4 5">
    <name type="scientific">Podospora didyma</name>
    <dbReference type="NCBI Taxonomy" id="330526"/>
    <lineage>
        <taxon>Eukaryota</taxon>
        <taxon>Fungi</taxon>
        <taxon>Dikarya</taxon>
        <taxon>Ascomycota</taxon>
        <taxon>Pezizomycotina</taxon>
        <taxon>Sordariomycetes</taxon>
        <taxon>Sordariomycetidae</taxon>
        <taxon>Sordariales</taxon>
        <taxon>Podosporaceae</taxon>
        <taxon>Podospora</taxon>
    </lineage>
</organism>
<evidence type="ECO:0000256" key="1">
    <source>
        <dbReference type="SAM" id="MobiDB-lite"/>
    </source>
</evidence>
<dbReference type="InterPro" id="IPR046529">
    <property type="entry name" value="DUF6594"/>
</dbReference>
<comment type="caution">
    <text evidence="4">The sequence shown here is derived from an EMBL/GenBank/DDBJ whole genome shotgun (WGS) entry which is preliminary data.</text>
</comment>
<gene>
    <name evidence="4" type="ORF">B0H63DRAFT_488849</name>
</gene>
<keyword evidence="2" id="KW-0472">Membrane</keyword>
<proteinExistence type="predicted"/>
<accession>A0AAE0N2S8</accession>
<dbReference type="Pfam" id="PF20237">
    <property type="entry name" value="DUF6594"/>
    <property type="match status" value="1"/>
</dbReference>
<evidence type="ECO:0000259" key="3">
    <source>
        <dbReference type="Pfam" id="PF20237"/>
    </source>
</evidence>
<feature type="region of interest" description="Disordered" evidence="1">
    <location>
        <begin position="129"/>
        <end position="155"/>
    </location>
</feature>
<reference evidence="4" key="1">
    <citation type="journal article" date="2023" name="Mol. Phylogenet. Evol.">
        <title>Genome-scale phylogeny and comparative genomics of the fungal order Sordariales.</title>
        <authorList>
            <person name="Hensen N."/>
            <person name="Bonometti L."/>
            <person name="Westerberg I."/>
            <person name="Brannstrom I.O."/>
            <person name="Guillou S."/>
            <person name="Cros-Aarteil S."/>
            <person name="Calhoun S."/>
            <person name="Haridas S."/>
            <person name="Kuo A."/>
            <person name="Mondo S."/>
            <person name="Pangilinan J."/>
            <person name="Riley R."/>
            <person name="LaButti K."/>
            <person name="Andreopoulos B."/>
            <person name="Lipzen A."/>
            <person name="Chen C."/>
            <person name="Yan M."/>
            <person name="Daum C."/>
            <person name="Ng V."/>
            <person name="Clum A."/>
            <person name="Steindorff A."/>
            <person name="Ohm R.A."/>
            <person name="Martin F."/>
            <person name="Silar P."/>
            <person name="Natvig D.O."/>
            <person name="Lalanne C."/>
            <person name="Gautier V."/>
            <person name="Ament-Velasquez S.L."/>
            <person name="Kruys A."/>
            <person name="Hutchinson M.I."/>
            <person name="Powell A.J."/>
            <person name="Barry K."/>
            <person name="Miller A.N."/>
            <person name="Grigoriev I.V."/>
            <person name="Debuchy R."/>
            <person name="Gladieux P."/>
            <person name="Hiltunen Thoren M."/>
            <person name="Johannesson H."/>
        </authorList>
    </citation>
    <scope>NUCLEOTIDE SEQUENCE</scope>
    <source>
        <strain evidence="4">CBS 232.78</strain>
    </source>
</reference>
<dbReference type="PANTHER" id="PTHR34502">
    <property type="entry name" value="DUF6594 DOMAIN-CONTAINING PROTEIN-RELATED"/>
    <property type="match status" value="1"/>
</dbReference>
<name>A0AAE0N2S8_9PEZI</name>
<keyword evidence="5" id="KW-1185">Reference proteome</keyword>
<feature type="transmembrane region" description="Helical" evidence="2">
    <location>
        <begin position="351"/>
        <end position="375"/>
    </location>
</feature>
<evidence type="ECO:0000313" key="5">
    <source>
        <dbReference type="Proteomes" id="UP001285441"/>
    </source>
</evidence>
<reference evidence="4" key="2">
    <citation type="submission" date="2023-06" db="EMBL/GenBank/DDBJ databases">
        <authorList>
            <consortium name="Lawrence Berkeley National Laboratory"/>
            <person name="Haridas S."/>
            <person name="Hensen N."/>
            <person name="Bonometti L."/>
            <person name="Westerberg I."/>
            <person name="Brannstrom I.O."/>
            <person name="Guillou S."/>
            <person name="Cros-Aarteil S."/>
            <person name="Calhoun S."/>
            <person name="Kuo A."/>
            <person name="Mondo S."/>
            <person name="Pangilinan J."/>
            <person name="Riley R."/>
            <person name="LaButti K."/>
            <person name="Andreopoulos B."/>
            <person name="Lipzen A."/>
            <person name="Chen C."/>
            <person name="Yanf M."/>
            <person name="Daum C."/>
            <person name="Ng V."/>
            <person name="Clum A."/>
            <person name="Steindorff A."/>
            <person name="Ohm R."/>
            <person name="Martin F."/>
            <person name="Silar P."/>
            <person name="Natvig D."/>
            <person name="Lalanne C."/>
            <person name="Gautier V."/>
            <person name="Ament-velasquez S.L."/>
            <person name="Kruys A."/>
            <person name="Hutchinson M.I."/>
            <person name="Powell A.J."/>
            <person name="Barry K."/>
            <person name="Miller A.N."/>
            <person name="Grigoriev I.V."/>
            <person name="Debuchy R."/>
            <person name="Gladieux P."/>
            <person name="Thoren M.H."/>
            <person name="Johannesson H."/>
        </authorList>
    </citation>
    <scope>NUCLEOTIDE SEQUENCE</scope>
    <source>
        <strain evidence="4">CBS 232.78</strain>
    </source>
</reference>
<dbReference type="PANTHER" id="PTHR34502:SF5">
    <property type="entry name" value="DUF6594 DOMAIN-CONTAINING PROTEIN"/>
    <property type="match status" value="1"/>
</dbReference>
<feature type="compositionally biased region" description="Basic and acidic residues" evidence="1">
    <location>
        <begin position="312"/>
        <end position="337"/>
    </location>
</feature>
<feature type="region of interest" description="Disordered" evidence="1">
    <location>
        <begin position="300"/>
        <end position="337"/>
    </location>
</feature>
<feature type="transmembrane region" description="Helical" evidence="2">
    <location>
        <begin position="406"/>
        <end position="424"/>
    </location>
</feature>
<keyword evidence="2" id="KW-0812">Transmembrane</keyword>
<dbReference type="Proteomes" id="UP001285441">
    <property type="component" value="Unassembled WGS sequence"/>
</dbReference>
<protein>
    <recommendedName>
        <fullName evidence="3">DUF6594 domain-containing protein</fullName>
    </recommendedName>
</protein>
<evidence type="ECO:0000313" key="4">
    <source>
        <dbReference type="EMBL" id="KAK3368637.1"/>
    </source>
</evidence>
<feature type="domain" description="DUF6594" evidence="3">
    <location>
        <begin position="75"/>
        <end position="421"/>
    </location>
</feature>
<keyword evidence="2" id="KW-1133">Transmembrane helix</keyword>
<sequence length="427" mass="47877">MAYSSRFTDMDARSTTETNPTSDIGTSSESPTSTHTAYSTAALLPPAPQVVAPPPLVRPSQATLGSQDDKKVLGWPQLAQVMAEKQGLESFSRFRELNIKNLLYYQAELACLEADLTSVERNNADARGTLRGNHAKNAGRLVKPPNTQNETPQDREQRDLVFEIRRTLKEYNQAFLLYKQVSEAPEPDYQDVEQIQKWLNLKEYGGNRCIEGRGATTWGPICDPDLIGCHEPILKRLVLLPFRLFWPRHSPEVEKLDLVTLPPQQKPDAFVYWISHELVPLYDQIRKRLFPDISDKPGIDDPEAANWQSPSEKQKKIADKLKKKKAEEREKQKDRKKQDIFDTYSGAKMQIFASSVATVVACVLPTISIGILATAEGLVRRLLYIGGFTALFAIGLMFLTDADTSRVHIFTATAAFSAVLVVFVQGQ</sequence>
<feature type="compositionally biased region" description="Pro residues" evidence="1">
    <location>
        <begin position="45"/>
        <end position="57"/>
    </location>
</feature>
<feature type="transmembrane region" description="Helical" evidence="2">
    <location>
        <begin position="382"/>
        <end position="400"/>
    </location>
</feature>
<dbReference type="EMBL" id="JAULSW010000010">
    <property type="protein sequence ID" value="KAK3368637.1"/>
    <property type="molecule type" value="Genomic_DNA"/>
</dbReference>